<keyword evidence="1" id="KW-0812">Transmembrane</keyword>
<dbReference type="EMBL" id="BK015866">
    <property type="protein sequence ID" value="DAD70490.1"/>
    <property type="molecule type" value="Genomic_DNA"/>
</dbReference>
<name>A0A8S5LKN5_9CAUD</name>
<sequence length="53" mass="6483">MRNSYLFSQHIFPLWISFYPLCFFVLQNLTRIAFQRCTLFVWTADITGYMFSF</sequence>
<proteinExistence type="predicted"/>
<evidence type="ECO:0000313" key="2">
    <source>
        <dbReference type="EMBL" id="DAD70490.1"/>
    </source>
</evidence>
<reference evidence="2" key="1">
    <citation type="journal article" date="2021" name="Proc. Natl. Acad. Sci. U.S.A.">
        <title>A Catalog of Tens of Thousands of Viruses from Human Metagenomes Reveals Hidden Associations with Chronic Diseases.</title>
        <authorList>
            <person name="Tisza M.J."/>
            <person name="Buck C.B."/>
        </authorList>
    </citation>
    <scope>NUCLEOTIDE SEQUENCE</scope>
    <source>
        <strain evidence="2">CtXbO14</strain>
    </source>
</reference>
<organism evidence="2">
    <name type="scientific">Siphoviridae sp. ctXbO14</name>
    <dbReference type="NCBI Taxonomy" id="2827579"/>
    <lineage>
        <taxon>Viruses</taxon>
        <taxon>Duplodnaviria</taxon>
        <taxon>Heunggongvirae</taxon>
        <taxon>Uroviricota</taxon>
        <taxon>Caudoviricetes</taxon>
    </lineage>
</organism>
<evidence type="ECO:0000256" key="1">
    <source>
        <dbReference type="SAM" id="Phobius"/>
    </source>
</evidence>
<feature type="transmembrane region" description="Helical" evidence="1">
    <location>
        <begin position="6"/>
        <end position="26"/>
    </location>
</feature>
<keyword evidence="1" id="KW-0472">Membrane</keyword>
<keyword evidence="1" id="KW-1133">Transmembrane helix</keyword>
<protein>
    <submittedName>
        <fullName evidence="2">Uncharacterized protein</fullName>
    </submittedName>
</protein>
<accession>A0A8S5LKN5</accession>